<dbReference type="RefSeq" id="XP_005651420.1">
    <property type="nucleotide sequence ID" value="XM_005651363.1"/>
</dbReference>
<dbReference type="GeneID" id="17044885"/>
<dbReference type="AlphaFoldDB" id="I0Z8A7"/>
<name>I0Z8A7_COCSC</name>
<sequence>MTPTPLTLSIHTRSKLGFAAANTHRLTDTVSGCFTNKPFLISETHNLPGKRGPNLAMRVKTPHLQDPDSVRPCMSKMSWNGKQISRSNTWHPKQISSSMNGGA</sequence>
<evidence type="ECO:0000256" key="1">
    <source>
        <dbReference type="SAM" id="MobiDB-lite"/>
    </source>
</evidence>
<dbReference type="EMBL" id="AGSI01000002">
    <property type="protein sequence ID" value="EIE26876.1"/>
    <property type="molecule type" value="Genomic_DNA"/>
</dbReference>
<evidence type="ECO:0000313" key="2">
    <source>
        <dbReference type="EMBL" id="EIE26876.1"/>
    </source>
</evidence>
<protein>
    <submittedName>
        <fullName evidence="2">Uncharacterized protein</fullName>
    </submittedName>
</protein>
<dbReference type="KEGG" id="csl:COCSUDRAFT_32297"/>
<reference evidence="2 3" key="1">
    <citation type="journal article" date="2012" name="Genome Biol.">
        <title>The genome of the polar eukaryotic microalga coccomyxa subellipsoidea reveals traits of cold adaptation.</title>
        <authorList>
            <person name="Blanc G."/>
            <person name="Agarkova I."/>
            <person name="Grimwood J."/>
            <person name="Kuo A."/>
            <person name="Brueggeman A."/>
            <person name="Dunigan D."/>
            <person name="Gurnon J."/>
            <person name="Ladunga I."/>
            <person name="Lindquist E."/>
            <person name="Lucas S."/>
            <person name="Pangilinan J."/>
            <person name="Proschold T."/>
            <person name="Salamov A."/>
            <person name="Schmutz J."/>
            <person name="Weeks D."/>
            <person name="Yamada T."/>
            <person name="Claverie J.M."/>
            <person name="Grigoriev I."/>
            <person name="Van Etten J."/>
            <person name="Lomsadze A."/>
            <person name="Borodovsky M."/>
        </authorList>
    </citation>
    <scope>NUCLEOTIDE SEQUENCE [LARGE SCALE GENOMIC DNA]</scope>
    <source>
        <strain evidence="2 3">C-169</strain>
    </source>
</reference>
<keyword evidence="3" id="KW-1185">Reference proteome</keyword>
<evidence type="ECO:0000313" key="3">
    <source>
        <dbReference type="Proteomes" id="UP000007264"/>
    </source>
</evidence>
<organism evidence="2 3">
    <name type="scientific">Coccomyxa subellipsoidea (strain C-169)</name>
    <name type="common">Green microalga</name>
    <dbReference type="NCBI Taxonomy" id="574566"/>
    <lineage>
        <taxon>Eukaryota</taxon>
        <taxon>Viridiplantae</taxon>
        <taxon>Chlorophyta</taxon>
        <taxon>core chlorophytes</taxon>
        <taxon>Trebouxiophyceae</taxon>
        <taxon>Trebouxiophyceae incertae sedis</taxon>
        <taxon>Coccomyxaceae</taxon>
        <taxon>Coccomyxa</taxon>
        <taxon>Coccomyxa subellipsoidea</taxon>
    </lineage>
</organism>
<proteinExistence type="predicted"/>
<gene>
    <name evidence="2" type="ORF">COCSUDRAFT_32297</name>
</gene>
<comment type="caution">
    <text evidence="2">The sequence shown here is derived from an EMBL/GenBank/DDBJ whole genome shotgun (WGS) entry which is preliminary data.</text>
</comment>
<accession>I0Z8A7</accession>
<dbReference type="Proteomes" id="UP000007264">
    <property type="component" value="Unassembled WGS sequence"/>
</dbReference>
<feature type="region of interest" description="Disordered" evidence="1">
    <location>
        <begin position="82"/>
        <end position="103"/>
    </location>
</feature>